<feature type="region of interest" description="Disordered" evidence="1">
    <location>
        <begin position="139"/>
        <end position="171"/>
    </location>
</feature>
<evidence type="ECO:0000313" key="3">
    <source>
        <dbReference type="Proteomes" id="UP001161017"/>
    </source>
</evidence>
<proteinExistence type="predicted"/>
<reference evidence="2" key="1">
    <citation type="journal article" date="2023" name="Genome Biol. Evol.">
        <title>First Whole Genome Sequence and Flow Cytometry Genome Size Data for the Lichen-Forming Fungus Ramalina farinacea (Ascomycota).</title>
        <authorList>
            <person name="Llewellyn T."/>
            <person name="Mian S."/>
            <person name="Hill R."/>
            <person name="Leitch I.J."/>
            <person name="Gaya E."/>
        </authorList>
    </citation>
    <scope>NUCLEOTIDE SEQUENCE</scope>
    <source>
        <strain evidence="2">LIQ254RAFAR</strain>
    </source>
</reference>
<feature type="compositionally biased region" description="Gly residues" evidence="1">
    <location>
        <begin position="150"/>
        <end position="161"/>
    </location>
</feature>
<protein>
    <submittedName>
        <fullName evidence="2">Uncharacterized protein</fullName>
    </submittedName>
</protein>
<organism evidence="2 3">
    <name type="scientific">Ramalina farinacea</name>
    <dbReference type="NCBI Taxonomy" id="258253"/>
    <lineage>
        <taxon>Eukaryota</taxon>
        <taxon>Fungi</taxon>
        <taxon>Dikarya</taxon>
        <taxon>Ascomycota</taxon>
        <taxon>Pezizomycotina</taxon>
        <taxon>Lecanoromycetes</taxon>
        <taxon>OSLEUM clade</taxon>
        <taxon>Lecanoromycetidae</taxon>
        <taxon>Lecanorales</taxon>
        <taxon>Lecanorineae</taxon>
        <taxon>Ramalinaceae</taxon>
        <taxon>Ramalina</taxon>
    </lineage>
</organism>
<sequence>MSAVVSSPPSAASASPHATWYPTNSPYPHLPDLPCQQGAFYCPSAREWTECASDNGNDVNGGTRYIFMGNTAAGTTCFLPADLSSLVGHIASDNAGYCDQEGAIVCGASGTTWYRCDHGGLISMGQVADGTSCQDGAIIVPYDGPNGPTDNGGPGGQGGQGPYSPPPPSAGPSSSYIYGYAGYNAVPNTAAATGTGDAAGATETDPPVLPTGAAASAPAKKRRGMGRKW</sequence>
<keyword evidence="3" id="KW-1185">Reference proteome</keyword>
<evidence type="ECO:0000313" key="2">
    <source>
        <dbReference type="EMBL" id="MDI1486587.1"/>
    </source>
</evidence>
<dbReference type="AlphaFoldDB" id="A0AA43TW90"/>
<comment type="caution">
    <text evidence="2">The sequence shown here is derived from an EMBL/GenBank/DDBJ whole genome shotgun (WGS) entry which is preliminary data.</text>
</comment>
<dbReference type="EMBL" id="JAPUFD010000003">
    <property type="protein sequence ID" value="MDI1486587.1"/>
    <property type="molecule type" value="Genomic_DNA"/>
</dbReference>
<dbReference type="Proteomes" id="UP001161017">
    <property type="component" value="Unassembled WGS sequence"/>
</dbReference>
<gene>
    <name evidence="2" type="ORF">OHK93_005819</name>
</gene>
<feature type="compositionally biased region" description="Low complexity" evidence="1">
    <location>
        <begin position="191"/>
        <end position="205"/>
    </location>
</feature>
<feature type="compositionally biased region" description="Basic residues" evidence="1">
    <location>
        <begin position="219"/>
        <end position="229"/>
    </location>
</feature>
<name>A0AA43TW90_9LECA</name>
<feature type="region of interest" description="Disordered" evidence="1">
    <location>
        <begin position="191"/>
        <end position="229"/>
    </location>
</feature>
<accession>A0AA43TW90</accession>
<evidence type="ECO:0000256" key="1">
    <source>
        <dbReference type="SAM" id="MobiDB-lite"/>
    </source>
</evidence>